<dbReference type="InterPro" id="IPR001604">
    <property type="entry name" value="Endo_G_ENPP1-like_dom"/>
</dbReference>
<dbReference type="GO" id="GO:0003676">
    <property type="term" value="F:nucleic acid binding"/>
    <property type="evidence" value="ECO:0007669"/>
    <property type="project" value="InterPro"/>
</dbReference>
<keyword evidence="6" id="KW-0255">Endonuclease</keyword>
<dbReference type="InterPro" id="IPR044925">
    <property type="entry name" value="His-Me_finger_sf"/>
</dbReference>
<evidence type="ECO:0000256" key="1">
    <source>
        <dbReference type="PIRSR" id="PIRSR640255-1"/>
    </source>
</evidence>
<feature type="chain" id="PRO_5037563526" evidence="3">
    <location>
        <begin position="19"/>
        <end position="245"/>
    </location>
</feature>
<protein>
    <submittedName>
        <fullName evidence="6">Endonuclease</fullName>
    </submittedName>
</protein>
<dbReference type="SMART" id="SM00477">
    <property type="entry name" value="NUC"/>
    <property type="match status" value="1"/>
</dbReference>
<keyword evidence="6" id="KW-0378">Hydrolase</keyword>
<keyword evidence="3" id="KW-0732">Signal</keyword>
<dbReference type="PANTHER" id="PTHR13966:SF5">
    <property type="entry name" value="ENDONUCLEASE G, MITOCHONDRIAL"/>
    <property type="match status" value="1"/>
</dbReference>
<dbReference type="Proteomes" id="UP000599578">
    <property type="component" value="Unassembled WGS sequence"/>
</dbReference>
<evidence type="ECO:0000259" key="5">
    <source>
        <dbReference type="SMART" id="SM00892"/>
    </source>
</evidence>
<feature type="domain" description="ENPP1-3/EXOG-like endonuclease/phosphodiesterase" evidence="4">
    <location>
        <begin position="41"/>
        <end position="234"/>
    </location>
</feature>
<dbReference type="InterPro" id="IPR044929">
    <property type="entry name" value="DNA/RNA_non-sp_Endonuclease_sf"/>
</dbReference>
<dbReference type="GO" id="GO:0046872">
    <property type="term" value="F:metal ion binding"/>
    <property type="evidence" value="ECO:0007669"/>
    <property type="project" value="UniProtKB-KW"/>
</dbReference>
<gene>
    <name evidence="6" type="ORF">GCM10011348_28640</name>
</gene>
<keyword evidence="6" id="KW-0540">Nuclease</keyword>
<feature type="domain" description="DNA/RNA non-specific endonuclease/pyrophosphatase/phosphodiesterase" evidence="5">
    <location>
        <begin position="40"/>
        <end position="235"/>
    </location>
</feature>
<feature type="signal peptide" evidence="3">
    <location>
        <begin position="1"/>
        <end position="18"/>
    </location>
</feature>
<evidence type="ECO:0000313" key="6">
    <source>
        <dbReference type="EMBL" id="GGO83831.1"/>
    </source>
</evidence>
<accession>A0A918DUK2</accession>
<evidence type="ECO:0000313" key="7">
    <source>
        <dbReference type="Proteomes" id="UP000599578"/>
    </source>
</evidence>
<dbReference type="Pfam" id="PF01223">
    <property type="entry name" value="Endonuclease_NS"/>
    <property type="match status" value="1"/>
</dbReference>
<dbReference type="RefSeq" id="WP_188861303.1">
    <property type="nucleotide sequence ID" value="NZ_BMLT01000007.1"/>
</dbReference>
<dbReference type="GO" id="GO:0004519">
    <property type="term" value="F:endonuclease activity"/>
    <property type="evidence" value="ECO:0007669"/>
    <property type="project" value="UniProtKB-KW"/>
</dbReference>
<keyword evidence="2" id="KW-0479">Metal-binding</keyword>
<evidence type="ECO:0000259" key="4">
    <source>
        <dbReference type="SMART" id="SM00477"/>
    </source>
</evidence>
<dbReference type="Gene3D" id="3.40.570.10">
    <property type="entry name" value="Extracellular Endonuclease, subunit A"/>
    <property type="match status" value="1"/>
</dbReference>
<proteinExistence type="predicted"/>
<dbReference type="InterPro" id="IPR020821">
    <property type="entry name" value="ENPP1-3/EXOG-like_nuc-like"/>
</dbReference>
<dbReference type="AlphaFoldDB" id="A0A918DUK2"/>
<dbReference type="SMART" id="SM00892">
    <property type="entry name" value="Endonuclease_NS"/>
    <property type="match status" value="1"/>
</dbReference>
<name>A0A918DUK2_9GAMM</name>
<feature type="binding site" evidence="2">
    <location>
        <position position="136"/>
    </location>
    <ligand>
        <name>Mg(2+)</name>
        <dbReference type="ChEBI" id="CHEBI:18420"/>
        <note>catalytic</note>
    </ligand>
</feature>
<dbReference type="GO" id="GO:0016787">
    <property type="term" value="F:hydrolase activity"/>
    <property type="evidence" value="ECO:0007669"/>
    <property type="project" value="InterPro"/>
</dbReference>
<organism evidence="6 7">
    <name type="scientific">Marinobacterium nitratireducens</name>
    <dbReference type="NCBI Taxonomy" id="518897"/>
    <lineage>
        <taxon>Bacteria</taxon>
        <taxon>Pseudomonadati</taxon>
        <taxon>Pseudomonadota</taxon>
        <taxon>Gammaproteobacteria</taxon>
        <taxon>Oceanospirillales</taxon>
        <taxon>Oceanospirillaceae</taxon>
        <taxon>Marinobacterium</taxon>
    </lineage>
</organism>
<feature type="active site" description="Proton acceptor" evidence="1">
    <location>
        <position position="106"/>
    </location>
</feature>
<dbReference type="SUPFAM" id="SSF54060">
    <property type="entry name" value="His-Me finger endonucleases"/>
    <property type="match status" value="1"/>
</dbReference>
<reference evidence="6 7" key="1">
    <citation type="journal article" date="2014" name="Int. J. Syst. Evol. Microbiol.">
        <title>Complete genome sequence of Corynebacterium casei LMG S-19264T (=DSM 44701T), isolated from a smear-ripened cheese.</title>
        <authorList>
            <consortium name="US DOE Joint Genome Institute (JGI-PGF)"/>
            <person name="Walter F."/>
            <person name="Albersmeier A."/>
            <person name="Kalinowski J."/>
            <person name="Ruckert C."/>
        </authorList>
    </citation>
    <scope>NUCLEOTIDE SEQUENCE [LARGE SCALE GENOMIC DNA]</scope>
    <source>
        <strain evidence="6 7">CGMCC 1.7286</strain>
    </source>
</reference>
<comment type="caution">
    <text evidence="6">The sequence shown here is derived from an EMBL/GenBank/DDBJ whole genome shotgun (WGS) entry which is preliminary data.</text>
</comment>
<dbReference type="PANTHER" id="PTHR13966">
    <property type="entry name" value="ENDONUCLEASE RELATED"/>
    <property type="match status" value="1"/>
</dbReference>
<dbReference type="InterPro" id="IPR040255">
    <property type="entry name" value="Non-specific_endonuclease"/>
</dbReference>
<dbReference type="EMBL" id="BMLT01000007">
    <property type="protein sequence ID" value="GGO83831.1"/>
    <property type="molecule type" value="Genomic_DNA"/>
</dbReference>
<evidence type="ECO:0000256" key="2">
    <source>
        <dbReference type="PIRSR" id="PIRSR640255-2"/>
    </source>
</evidence>
<evidence type="ECO:0000256" key="3">
    <source>
        <dbReference type="SAM" id="SignalP"/>
    </source>
</evidence>
<keyword evidence="7" id="KW-1185">Reference proteome</keyword>
<sequence length="245" mass="26480">MNRTTIAILILLPTAVSADILSVHCPLGCPSNPVGNDLLFAHIYVLSNNPATKFADWVAYEVDVVNFGASPGREWRPDPLLDDDETLEPEDYSGAFSSALRANRGHQAPLAAFAGSRYWPELNYLSNITPQDKDLNQGPWADLEDAVRAAVSYRHSLFGITGTLYESAMPGLIGANEFAIVPSGYFKIIYDGSGKAAGFVMNQDSGLQDDHCSKNATLTTIQSKVSFVLPALSDSQAMYARLGCD</sequence>